<feature type="compositionally biased region" description="Polar residues" evidence="1">
    <location>
        <begin position="386"/>
        <end position="399"/>
    </location>
</feature>
<protein>
    <submittedName>
        <fullName evidence="4">WH2 domain-containing protein</fullName>
    </submittedName>
</protein>
<organism evidence="4">
    <name type="scientific">Brugia timori</name>
    <dbReference type="NCBI Taxonomy" id="42155"/>
    <lineage>
        <taxon>Eukaryota</taxon>
        <taxon>Metazoa</taxon>
        <taxon>Ecdysozoa</taxon>
        <taxon>Nematoda</taxon>
        <taxon>Chromadorea</taxon>
        <taxon>Rhabditida</taxon>
        <taxon>Spirurina</taxon>
        <taxon>Spiruromorpha</taxon>
        <taxon>Filarioidea</taxon>
        <taxon>Onchocercidae</taxon>
        <taxon>Brugia</taxon>
    </lineage>
</organism>
<accession>A0A0R3QDZ3</accession>
<name>A0A0R3QDZ3_9BILA</name>
<dbReference type="WBParaSite" id="BTMF_0000457901-mRNA-1">
    <property type="protein sequence ID" value="BTMF_0000457901-mRNA-1"/>
    <property type="gene ID" value="BTMF_0000457901"/>
</dbReference>
<keyword evidence="3" id="KW-1185">Reference proteome</keyword>
<feature type="region of interest" description="Disordered" evidence="1">
    <location>
        <begin position="351"/>
        <end position="399"/>
    </location>
</feature>
<evidence type="ECO:0000313" key="4">
    <source>
        <dbReference type="WBParaSite" id="BTMF_0000457901-mRNA-1"/>
    </source>
</evidence>
<dbReference type="STRING" id="42155.A0A0R3QDZ3"/>
<evidence type="ECO:0000256" key="1">
    <source>
        <dbReference type="SAM" id="MobiDB-lite"/>
    </source>
</evidence>
<proteinExistence type="predicted"/>
<dbReference type="EMBL" id="UZAG01003645">
    <property type="protein sequence ID" value="VDO15671.1"/>
    <property type="molecule type" value="Genomic_DNA"/>
</dbReference>
<dbReference type="AlphaFoldDB" id="A0A0R3QDZ3"/>
<dbReference type="Proteomes" id="UP000280834">
    <property type="component" value="Unassembled WGS sequence"/>
</dbReference>
<gene>
    <name evidence="2" type="ORF">BTMF_LOCUS3875</name>
</gene>
<reference evidence="2 3" key="2">
    <citation type="submission" date="2018-11" db="EMBL/GenBank/DDBJ databases">
        <authorList>
            <consortium name="Pathogen Informatics"/>
        </authorList>
    </citation>
    <scope>NUCLEOTIDE SEQUENCE [LARGE SCALE GENOMIC DNA]</scope>
</reference>
<evidence type="ECO:0000313" key="2">
    <source>
        <dbReference type="EMBL" id="VDO15671.1"/>
    </source>
</evidence>
<reference evidence="4" key="1">
    <citation type="submission" date="2017-02" db="UniProtKB">
        <authorList>
            <consortium name="WormBaseParasite"/>
        </authorList>
    </citation>
    <scope>IDENTIFICATION</scope>
</reference>
<sequence>MIEKNIANTDSNAINAITSTDNDNNITELYVESIVENQENNSKNVTVYINDIETYDNLNTFTVSSCAVNEKQSVLKRDNLKLNLKCSRKMSNDEKHQSIPHSLKSNCKKINNQNSIKSFLMLPKHKKLTSVSSSDSIETVSSVSPFKPTPIQSQYANLKNKESTCDAIISQKTEQMTSSLYENQQDAITVNSMKTDANSSEKKLIDFKDQIEIQQALKQLDDVLDEQIAIETSLTSSNPEKCNVEIFEEKNETTKLKDKKSVKQLVEILDSKQLQFKMRNMPSKLHSTIINQDSDFTSDNEGNTKAKASLCISDPEITSKPSLIGVNIFGLNDGKSIAEIIAEKRNYENYSLHKRPPASPKPVLKKSLPTPKPSTSDEREQKWLLPSSSNQVVTHSSDISLADNRKENIIITVDKNSK</sequence>
<evidence type="ECO:0000313" key="3">
    <source>
        <dbReference type="Proteomes" id="UP000280834"/>
    </source>
</evidence>